<feature type="transmembrane region" description="Helical" evidence="2">
    <location>
        <begin position="6"/>
        <end position="30"/>
    </location>
</feature>
<dbReference type="PANTHER" id="PTHR30576:SF0">
    <property type="entry name" value="UNDECAPRENYL-PHOSPHATE N-ACETYLGALACTOSAMINYL 1-PHOSPHATE TRANSFERASE-RELATED"/>
    <property type="match status" value="1"/>
</dbReference>
<dbReference type="InterPro" id="IPR003362">
    <property type="entry name" value="Bact_transf"/>
</dbReference>
<comment type="caution">
    <text evidence="4">The sequence shown here is derived from an EMBL/GenBank/DDBJ whole genome shotgun (WGS) entry which is preliminary data.</text>
</comment>
<accession>A0A1G2MEN8</accession>
<keyword evidence="2" id="KW-0472">Membrane</keyword>
<reference evidence="4 5" key="1">
    <citation type="journal article" date="2016" name="Nat. Commun.">
        <title>Thousands of microbial genomes shed light on interconnected biogeochemical processes in an aquifer system.</title>
        <authorList>
            <person name="Anantharaman K."/>
            <person name="Brown C.T."/>
            <person name="Hug L.A."/>
            <person name="Sharon I."/>
            <person name="Castelle C.J."/>
            <person name="Probst A.J."/>
            <person name="Thomas B.C."/>
            <person name="Singh A."/>
            <person name="Wilkins M.J."/>
            <person name="Karaoz U."/>
            <person name="Brodie E.L."/>
            <person name="Williams K.H."/>
            <person name="Hubbard S.S."/>
            <person name="Banfield J.F."/>
        </authorList>
    </citation>
    <scope>NUCLEOTIDE SEQUENCE [LARGE SCALE GENOMIC DNA]</scope>
</reference>
<protein>
    <recommendedName>
        <fullName evidence="3">Bacterial sugar transferase domain-containing protein</fullName>
    </recommendedName>
</protein>
<name>A0A1G2MEN8_9BACT</name>
<keyword evidence="2" id="KW-0812">Transmembrane</keyword>
<dbReference type="PANTHER" id="PTHR30576">
    <property type="entry name" value="COLANIC BIOSYNTHESIS UDP-GLUCOSE LIPID CARRIER TRANSFERASE"/>
    <property type="match status" value="1"/>
</dbReference>
<keyword evidence="2" id="KW-1133">Transmembrane helix</keyword>
<sequence length="191" mass="21602">MNAKRIFDIVCSCIAIVLLLPLFAAIALLIKLTSREPVFFCQRRMGFMQTEFTILKFRTLQDGTGRAGIDLTSKSDPRITAIGRFLRRNRFDELPQFFNVICGDMSVVGPRPCEITTARQFINTFPTAVLRHCVKPDITGLAQINGRQAKTLQHLENDFALDCEYIDKKSLTMDIVICLKPPLVMFSVRGI</sequence>
<proteinExistence type="inferred from homology"/>
<evidence type="ECO:0000256" key="2">
    <source>
        <dbReference type="SAM" id="Phobius"/>
    </source>
</evidence>
<dbReference type="AlphaFoldDB" id="A0A1G2MEN8"/>
<feature type="domain" description="Bacterial sugar transferase" evidence="3">
    <location>
        <begin position="4"/>
        <end position="186"/>
    </location>
</feature>
<gene>
    <name evidence="4" type="ORF">A2W52_04845</name>
</gene>
<dbReference type="Proteomes" id="UP000176493">
    <property type="component" value="Unassembled WGS sequence"/>
</dbReference>
<dbReference type="Pfam" id="PF02397">
    <property type="entry name" value="Bac_transf"/>
    <property type="match status" value="1"/>
</dbReference>
<evidence type="ECO:0000313" key="5">
    <source>
        <dbReference type="Proteomes" id="UP000176493"/>
    </source>
</evidence>
<evidence type="ECO:0000313" key="4">
    <source>
        <dbReference type="EMBL" id="OHA22370.1"/>
    </source>
</evidence>
<evidence type="ECO:0000259" key="3">
    <source>
        <dbReference type="Pfam" id="PF02397"/>
    </source>
</evidence>
<comment type="similarity">
    <text evidence="1">Belongs to the bacterial sugar transferase family.</text>
</comment>
<dbReference type="EMBL" id="MHRJ01000026">
    <property type="protein sequence ID" value="OHA22370.1"/>
    <property type="molecule type" value="Genomic_DNA"/>
</dbReference>
<organism evidence="4 5">
    <name type="scientific">Candidatus Taylorbacteria bacterium RIFCSPHIGHO2_02_49_25</name>
    <dbReference type="NCBI Taxonomy" id="1802305"/>
    <lineage>
        <taxon>Bacteria</taxon>
        <taxon>Candidatus Tayloriibacteriota</taxon>
    </lineage>
</organism>
<evidence type="ECO:0000256" key="1">
    <source>
        <dbReference type="ARBA" id="ARBA00006464"/>
    </source>
</evidence>
<dbReference type="GO" id="GO:0016780">
    <property type="term" value="F:phosphotransferase activity, for other substituted phosphate groups"/>
    <property type="evidence" value="ECO:0007669"/>
    <property type="project" value="TreeGrafter"/>
</dbReference>